<dbReference type="AlphaFoldDB" id="A0A8T0S593"/>
<dbReference type="Pfam" id="PF01925">
    <property type="entry name" value="TauE"/>
    <property type="match status" value="1"/>
</dbReference>
<name>A0A8T0S593_PANVG</name>
<evidence type="ECO:0000256" key="3">
    <source>
        <dbReference type="ARBA" id="ARBA00022692"/>
    </source>
</evidence>
<evidence type="ECO:0000256" key="2">
    <source>
        <dbReference type="ARBA" id="ARBA00009142"/>
    </source>
</evidence>
<evidence type="ECO:0000256" key="5">
    <source>
        <dbReference type="ARBA" id="ARBA00023136"/>
    </source>
</evidence>
<reference evidence="8" key="1">
    <citation type="submission" date="2020-05" db="EMBL/GenBank/DDBJ databases">
        <title>WGS assembly of Panicum virgatum.</title>
        <authorList>
            <person name="Lovell J.T."/>
            <person name="Jenkins J."/>
            <person name="Shu S."/>
            <person name="Juenger T.E."/>
            <person name="Schmutz J."/>
        </authorList>
    </citation>
    <scope>NUCLEOTIDE SEQUENCE</scope>
    <source>
        <strain evidence="8">AP13</strain>
    </source>
</reference>
<organism evidence="8 9">
    <name type="scientific">Panicum virgatum</name>
    <name type="common">Blackwell switchgrass</name>
    <dbReference type="NCBI Taxonomy" id="38727"/>
    <lineage>
        <taxon>Eukaryota</taxon>
        <taxon>Viridiplantae</taxon>
        <taxon>Streptophyta</taxon>
        <taxon>Embryophyta</taxon>
        <taxon>Tracheophyta</taxon>
        <taxon>Spermatophyta</taxon>
        <taxon>Magnoliopsida</taxon>
        <taxon>Liliopsida</taxon>
        <taxon>Poales</taxon>
        <taxon>Poaceae</taxon>
        <taxon>PACMAD clade</taxon>
        <taxon>Panicoideae</taxon>
        <taxon>Panicodae</taxon>
        <taxon>Paniceae</taxon>
        <taxon>Panicinae</taxon>
        <taxon>Panicum</taxon>
        <taxon>Panicum sect. Hiantes</taxon>
    </lineage>
</organism>
<protein>
    <recommendedName>
        <fullName evidence="10">Sulfite exporter TauE/SafE family protein</fullName>
    </recommendedName>
</protein>
<proteinExistence type="inferred from homology"/>
<dbReference type="GO" id="GO:0016020">
    <property type="term" value="C:membrane"/>
    <property type="evidence" value="ECO:0007669"/>
    <property type="project" value="UniProtKB-SubCell"/>
</dbReference>
<evidence type="ECO:0000313" key="8">
    <source>
        <dbReference type="EMBL" id="KAG2592238.1"/>
    </source>
</evidence>
<dbReference type="InterPro" id="IPR002781">
    <property type="entry name" value="TM_pro_TauE-like"/>
</dbReference>
<dbReference type="PANTHER" id="PTHR14255:SF3">
    <property type="entry name" value="SULFITE EXPORTER TAUE_SAFE FAMILY PROTEIN 5-RELATED"/>
    <property type="match status" value="1"/>
</dbReference>
<dbReference type="GO" id="GO:0031464">
    <property type="term" value="C:Cul4A-RING E3 ubiquitin ligase complex"/>
    <property type="evidence" value="ECO:0007669"/>
    <property type="project" value="TreeGrafter"/>
</dbReference>
<keyword evidence="3 7" id="KW-0812">Transmembrane</keyword>
<feature type="transmembrane region" description="Helical" evidence="7">
    <location>
        <begin position="119"/>
        <end position="136"/>
    </location>
</feature>
<feature type="transmembrane region" description="Helical" evidence="7">
    <location>
        <begin position="15"/>
        <end position="37"/>
    </location>
</feature>
<gene>
    <name evidence="8" type="ORF">PVAP13_5NG534300</name>
</gene>
<sequence>MACTGGGGPLIDYDIALLFQPCLLLGVSIGVVCNVMFPEWLITVLFSLFLACCTAKTCRAGLKIWRSESRGGTRAEAGAGAGAAPARRAHPSTEKPLLVPCDAEDGGRGNGAGFPWKDVALLVMVWLCFFALHVLIGDKHGKGLIKIKPCGVAYWLITLFQLPAAVAFTAYIMYAKRKKHDVHGPEDGKADLVGATMESTLPSLTFPLAAFVTGALSGLFGIGGGLLLNPVLLQIGINPQTAAATSSFMVLFCASMSMVQFILLGVKGIGQASVYAGICFVSSVVGDSGSS</sequence>
<keyword evidence="9" id="KW-1185">Reference proteome</keyword>
<evidence type="ECO:0000313" key="9">
    <source>
        <dbReference type="Proteomes" id="UP000823388"/>
    </source>
</evidence>
<comment type="similarity">
    <text evidence="2">Belongs to the 4-toluene sulfonate uptake permease (TSUP) (TC 2.A.102) family.</text>
</comment>
<feature type="transmembrane region" description="Helical" evidence="7">
    <location>
        <begin position="248"/>
        <end position="266"/>
    </location>
</feature>
<accession>A0A8T0S593</accession>
<keyword evidence="4 7" id="KW-1133">Transmembrane helix</keyword>
<feature type="compositionally biased region" description="Low complexity" evidence="6">
    <location>
        <begin position="74"/>
        <end position="86"/>
    </location>
</feature>
<evidence type="ECO:0000256" key="6">
    <source>
        <dbReference type="SAM" id="MobiDB-lite"/>
    </source>
</evidence>
<dbReference type="GO" id="GO:0016567">
    <property type="term" value="P:protein ubiquitination"/>
    <property type="evidence" value="ECO:0007669"/>
    <property type="project" value="TreeGrafter"/>
</dbReference>
<dbReference type="EMBL" id="CM029046">
    <property type="protein sequence ID" value="KAG2592238.1"/>
    <property type="molecule type" value="Genomic_DNA"/>
</dbReference>
<feature type="transmembrane region" description="Helical" evidence="7">
    <location>
        <begin position="206"/>
        <end position="228"/>
    </location>
</feature>
<evidence type="ECO:0008006" key="10">
    <source>
        <dbReference type="Google" id="ProtNLM"/>
    </source>
</evidence>
<comment type="caution">
    <text evidence="8">The sequence shown here is derived from an EMBL/GenBank/DDBJ whole genome shotgun (WGS) entry which is preliminary data.</text>
</comment>
<dbReference type="PANTHER" id="PTHR14255">
    <property type="entry name" value="CEREBLON"/>
    <property type="match status" value="1"/>
</dbReference>
<feature type="transmembrane region" description="Helical" evidence="7">
    <location>
        <begin position="152"/>
        <end position="174"/>
    </location>
</feature>
<evidence type="ECO:0000256" key="1">
    <source>
        <dbReference type="ARBA" id="ARBA00004141"/>
    </source>
</evidence>
<evidence type="ECO:0000256" key="7">
    <source>
        <dbReference type="SAM" id="Phobius"/>
    </source>
</evidence>
<dbReference type="Proteomes" id="UP000823388">
    <property type="component" value="Chromosome 5N"/>
</dbReference>
<keyword evidence="5 7" id="KW-0472">Membrane</keyword>
<feature type="region of interest" description="Disordered" evidence="6">
    <location>
        <begin position="73"/>
        <end position="92"/>
    </location>
</feature>
<evidence type="ECO:0000256" key="4">
    <source>
        <dbReference type="ARBA" id="ARBA00022989"/>
    </source>
</evidence>
<comment type="subcellular location">
    <subcellularLocation>
        <location evidence="1">Membrane</location>
        <topology evidence="1">Multi-pass membrane protein</topology>
    </subcellularLocation>
</comment>